<dbReference type="RefSeq" id="WP_096463059.1">
    <property type="nucleotide sequence ID" value="NZ_AP017312.1"/>
</dbReference>
<accession>A0A0U5BCT5</accession>
<dbReference type="KEGG" id="asoc:CB4_00017"/>
<dbReference type="GO" id="GO:0005975">
    <property type="term" value="P:carbohydrate metabolic process"/>
    <property type="evidence" value="ECO:0007669"/>
    <property type="project" value="InterPro"/>
</dbReference>
<dbReference type="SUPFAM" id="SSF88713">
    <property type="entry name" value="Glycoside hydrolase/deacetylase"/>
    <property type="match status" value="1"/>
</dbReference>
<evidence type="ECO:0000313" key="2">
    <source>
        <dbReference type="EMBL" id="BAU25966.1"/>
    </source>
</evidence>
<sequence length="243" mass="28073">MMKKLIVCMLFFGFVIQPVVCANPKKRTEWEATGNVVWDVQTNKKLIALTFDDGPHPKYTNEILLLLDKYHAKATFFVVGQRAEHHPELLQMMHQKGHEIANHTYTHPNMSQINANRLQEEMKKTDEVIYTAVKIRPVLFRPPGGNFNTRVVEAAKANQHLVVMWSWTQDTRDWANPGMKKIVNKVCKNARPGNIVLFHDFGRDRTQTIQALDIILNRLSKEGYQFVTVSELLAERELHVTNE</sequence>
<gene>
    <name evidence="2" type="primary">pdaC_1</name>
    <name evidence="2" type="ORF">CB4_00017</name>
</gene>
<evidence type="ECO:0000313" key="3">
    <source>
        <dbReference type="Proteomes" id="UP000217696"/>
    </source>
</evidence>
<proteinExistence type="predicted"/>
<dbReference type="PROSITE" id="PS51677">
    <property type="entry name" value="NODB"/>
    <property type="match status" value="1"/>
</dbReference>
<dbReference type="EC" id="3.5.1.-" evidence="2"/>
<feature type="domain" description="NodB homology" evidence="1">
    <location>
        <begin position="45"/>
        <end position="227"/>
    </location>
</feature>
<protein>
    <submittedName>
        <fullName evidence="2">Peptidoglycan-N-acetylmuramic acid deacetylase PdaC</fullName>
        <ecNumber evidence="2">3.5.1.-</ecNumber>
    </submittedName>
</protein>
<dbReference type="OrthoDB" id="2649545at2"/>
<dbReference type="InterPro" id="IPR050248">
    <property type="entry name" value="Polysacc_deacetylase_ArnD"/>
</dbReference>
<dbReference type="InterPro" id="IPR002509">
    <property type="entry name" value="NODB_dom"/>
</dbReference>
<dbReference type="Gene3D" id="3.20.20.370">
    <property type="entry name" value="Glycoside hydrolase/deacetylase"/>
    <property type="match status" value="1"/>
</dbReference>
<dbReference type="Proteomes" id="UP000217696">
    <property type="component" value="Chromosome"/>
</dbReference>
<evidence type="ECO:0000259" key="1">
    <source>
        <dbReference type="PROSITE" id="PS51677"/>
    </source>
</evidence>
<dbReference type="PANTHER" id="PTHR10587">
    <property type="entry name" value="GLYCOSYL TRANSFERASE-RELATED"/>
    <property type="match status" value="1"/>
</dbReference>
<name>A0A0U5BCT5_9BACL</name>
<keyword evidence="3" id="KW-1185">Reference proteome</keyword>
<dbReference type="Pfam" id="PF01522">
    <property type="entry name" value="Polysacc_deac_1"/>
    <property type="match status" value="1"/>
</dbReference>
<keyword evidence="2" id="KW-0378">Hydrolase</keyword>
<dbReference type="CDD" id="cd10917">
    <property type="entry name" value="CE4_NodB_like_6s_7s"/>
    <property type="match status" value="1"/>
</dbReference>
<dbReference type="GO" id="GO:0016810">
    <property type="term" value="F:hydrolase activity, acting on carbon-nitrogen (but not peptide) bonds"/>
    <property type="evidence" value="ECO:0007669"/>
    <property type="project" value="InterPro"/>
</dbReference>
<dbReference type="AlphaFoldDB" id="A0A0U5BCT5"/>
<dbReference type="InterPro" id="IPR011330">
    <property type="entry name" value="Glyco_hydro/deAcase_b/a-brl"/>
</dbReference>
<organism evidence="2 3">
    <name type="scientific">Aneurinibacillus soli</name>
    <dbReference type="NCBI Taxonomy" id="1500254"/>
    <lineage>
        <taxon>Bacteria</taxon>
        <taxon>Bacillati</taxon>
        <taxon>Bacillota</taxon>
        <taxon>Bacilli</taxon>
        <taxon>Bacillales</taxon>
        <taxon>Paenibacillaceae</taxon>
        <taxon>Aneurinibacillus group</taxon>
        <taxon>Aneurinibacillus</taxon>
    </lineage>
</organism>
<reference evidence="2 3" key="1">
    <citation type="submission" date="2015-12" db="EMBL/GenBank/DDBJ databases">
        <title>Genome sequence of Aneurinibacillus soli.</title>
        <authorList>
            <person name="Lee J.S."/>
            <person name="Lee K.C."/>
            <person name="Kim K.K."/>
            <person name="Lee B.W."/>
        </authorList>
    </citation>
    <scope>NUCLEOTIDE SEQUENCE [LARGE SCALE GENOMIC DNA]</scope>
    <source>
        <strain evidence="2 3">CB4</strain>
    </source>
</reference>
<dbReference type="EMBL" id="AP017312">
    <property type="protein sequence ID" value="BAU25966.1"/>
    <property type="molecule type" value="Genomic_DNA"/>
</dbReference>